<sequence length="193" mass="21988">MSKSDFNMTTSRKQILAQLYNLTTSQTTGALIIGEPGAGKTTIINAFQALLGDKVPTFVIRSTLYNKGMNASKNLSECFEISLGLLSSRHDTQRTRFQRIINNYIEKTSTTDSGYVVTFIDDVTNWSHDHFYWLIDLQNELAAKNLKTGFFLVGTDKLEFVRHIFMDNSPQIYRRFMNDTIKVSKYESLSVSI</sequence>
<dbReference type="GO" id="GO:0016887">
    <property type="term" value="F:ATP hydrolysis activity"/>
    <property type="evidence" value="ECO:0007669"/>
    <property type="project" value="InterPro"/>
</dbReference>
<dbReference type="Gene3D" id="3.40.50.300">
    <property type="entry name" value="P-loop containing nucleotide triphosphate hydrolases"/>
    <property type="match status" value="1"/>
</dbReference>
<dbReference type="EMBL" id="LYPC01000028">
    <property type="protein sequence ID" value="OCT11470.1"/>
    <property type="molecule type" value="Genomic_DNA"/>
</dbReference>
<feature type="domain" description="ORC1/DEAH AAA+ ATPase" evidence="1">
    <location>
        <begin position="30"/>
        <end position="159"/>
    </location>
</feature>
<dbReference type="AlphaFoldDB" id="A0A1C0ZTR0"/>
<dbReference type="InterPro" id="IPR049945">
    <property type="entry name" value="AAA_22"/>
</dbReference>
<reference evidence="3" key="1">
    <citation type="submission" date="2016-05" db="EMBL/GenBank/DDBJ databases">
        <title>Paenibacillus oryzae. sp. nov., isolated from the rice root.</title>
        <authorList>
            <person name="Zhang J."/>
            <person name="Zhang X."/>
        </authorList>
    </citation>
    <scope>NUCLEOTIDE SEQUENCE [LARGE SCALE GENOMIC DNA]</scope>
    <source>
        <strain evidence="3">KCTC13222</strain>
    </source>
</reference>
<proteinExistence type="predicted"/>
<dbReference type="InterPro" id="IPR027417">
    <property type="entry name" value="P-loop_NTPase"/>
</dbReference>
<dbReference type="STRING" id="512399.A8709_07320"/>
<evidence type="ECO:0000313" key="2">
    <source>
        <dbReference type="EMBL" id="OCT11470.1"/>
    </source>
</evidence>
<dbReference type="OrthoDB" id="9815896at2"/>
<evidence type="ECO:0000259" key="1">
    <source>
        <dbReference type="Pfam" id="PF13401"/>
    </source>
</evidence>
<dbReference type="Proteomes" id="UP000093309">
    <property type="component" value="Unassembled WGS sequence"/>
</dbReference>
<dbReference type="Pfam" id="PF13401">
    <property type="entry name" value="AAA_22"/>
    <property type="match status" value="1"/>
</dbReference>
<dbReference type="RefSeq" id="WP_065858537.1">
    <property type="nucleotide sequence ID" value="NZ_LYPC01000028.1"/>
</dbReference>
<dbReference type="SUPFAM" id="SSF52540">
    <property type="entry name" value="P-loop containing nucleoside triphosphate hydrolases"/>
    <property type="match status" value="1"/>
</dbReference>
<protein>
    <recommendedName>
        <fullName evidence="1">ORC1/DEAH AAA+ ATPase domain-containing protein</fullName>
    </recommendedName>
</protein>
<keyword evidence="3" id="KW-1185">Reference proteome</keyword>
<gene>
    <name evidence="2" type="ORF">A8709_07320</name>
</gene>
<name>A0A1C0ZTR0_9BACL</name>
<organism evidence="2 3">
    <name type="scientific">Paenibacillus pectinilyticus</name>
    <dbReference type="NCBI Taxonomy" id="512399"/>
    <lineage>
        <taxon>Bacteria</taxon>
        <taxon>Bacillati</taxon>
        <taxon>Bacillota</taxon>
        <taxon>Bacilli</taxon>
        <taxon>Bacillales</taxon>
        <taxon>Paenibacillaceae</taxon>
        <taxon>Paenibacillus</taxon>
    </lineage>
</organism>
<evidence type="ECO:0000313" key="3">
    <source>
        <dbReference type="Proteomes" id="UP000093309"/>
    </source>
</evidence>
<accession>A0A1C0ZTR0</accession>
<comment type="caution">
    <text evidence="2">The sequence shown here is derived from an EMBL/GenBank/DDBJ whole genome shotgun (WGS) entry which is preliminary data.</text>
</comment>